<accession>A0ABS6JIF4</accession>
<evidence type="ECO:0000313" key="1">
    <source>
        <dbReference type="EMBL" id="MBU9713160.1"/>
    </source>
</evidence>
<reference evidence="1 2" key="1">
    <citation type="submission" date="2021-06" db="EMBL/GenBank/DDBJ databases">
        <title>Bacillus sp. RD4P76, an endophyte from a halophyte.</title>
        <authorList>
            <person name="Sun J.-Q."/>
        </authorList>
    </citation>
    <scope>NUCLEOTIDE SEQUENCE [LARGE SCALE GENOMIC DNA]</scope>
    <source>
        <strain evidence="1 2">CGMCC 1.15917</strain>
    </source>
</reference>
<evidence type="ECO:0000313" key="2">
    <source>
        <dbReference type="Proteomes" id="UP000784880"/>
    </source>
</evidence>
<dbReference type="EMBL" id="JAHQCS010000122">
    <property type="protein sequence ID" value="MBU9713160.1"/>
    <property type="molecule type" value="Genomic_DNA"/>
</dbReference>
<sequence>MSNKKTFFLHWHQFWYDWHQTKAYYYGSKRHERAMIKHDKKWKSWQKDLTSPMLIEEKEEKEETDQKRSFRKSFSLDLLPRKE</sequence>
<name>A0ABS6JIF4_9BACI</name>
<dbReference type="RefSeq" id="WP_217067331.1">
    <property type="nucleotide sequence ID" value="NZ_JAHQCS010000122.1"/>
</dbReference>
<comment type="caution">
    <text evidence="1">The sequence shown here is derived from an EMBL/GenBank/DDBJ whole genome shotgun (WGS) entry which is preliminary data.</text>
</comment>
<proteinExistence type="predicted"/>
<keyword evidence="2" id="KW-1185">Reference proteome</keyword>
<protein>
    <submittedName>
        <fullName evidence="1">Uncharacterized protein</fullName>
    </submittedName>
</protein>
<dbReference type="Proteomes" id="UP000784880">
    <property type="component" value="Unassembled WGS sequence"/>
</dbReference>
<gene>
    <name evidence="1" type="ORF">KS419_15620</name>
</gene>
<organism evidence="1 2">
    <name type="scientific">Evansella tamaricis</name>
    <dbReference type="NCBI Taxonomy" id="2069301"/>
    <lineage>
        <taxon>Bacteria</taxon>
        <taxon>Bacillati</taxon>
        <taxon>Bacillota</taxon>
        <taxon>Bacilli</taxon>
        <taxon>Bacillales</taxon>
        <taxon>Bacillaceae</taxon>
        <taxon>Evansella</taxon>
    </lineage>
</organism>